<evidence type="ECO:0000256" key="13">
    <source>
        <dbReference type="PROSITE-ProRule" id="PRU10059"/>
    </source>
</evidence>
<dbReference type="InterPro" id="IPR001701">
    <property type="entry name" value="Glyco_hydro_9"/>
</dbReference>
<evidence type="ECO:0000256" key="4">
    <source>
        <dbReference type="ARBA" id="ARBA00022525"/>
    </source>
</evidence>
<dbReference type="EMBL" id="GL348718">
    <property type="protein sequence ID" value="EFH50930.1"/>
    <property type="molecule type" value="Genomic_DNA"/>
</dbReference>
<dbReference type="Gene3D" id="1.50.10.10">
    <property type="match status" value="1"/>
</dbReference>
<dbReference type="PROSITE" id="PS00698">
    <property type="entry name" value="GH9_3"/>
    <property type="match status" value="1"/>
</dbReference>
<proteinExistence type="inferred from homology"/>
<evidence type="ECO:0000256" key="8">
    <source>
        <dbReference type="ARBA" id="ARBA00023180"/>
    </source>
</evidence>
<keyword evidence="5 15" id="KW-0732">Signal</keyword>
<feature type="chain" id="PRO_5005126939" description="Endoglucanase" evidence="15">
    <location>
        <begin position="24"/>
        <end position="627"/>
    </location>
</feature>
<dbReference type="HOGENOM" id="CLU_008926_1_4_1"/>
<evidence type="ECO:0000259" key="16">
    <source>
        <dbReference type="SMART" id="SM01063"/>
    </source>
</evidence>
<evidence type="ECO:0000256" key="3">
    <source>
        <dbReference type="ARBA" id="ARBA00007072"/>
    </source>
</evidence>
<dbReference type="Gramene" id="fgenesh2_kg.6__3077__AT4G11050.1">
    <property type="protein sequence ID" value="fgenesh2_kg.6__3077__AT4G11050.1"/>
    <property type="gene ID" value="fgenesh2_kg.6__3077__AT4G11050.1"/>
</dbReference>
<feature type="active site" evidence="14">
    <location>
        <position position="473"/>
    </location>
</feature>
<comment type="subcellular location">
    <subcellularLocation>
        <location evidence="2">Secreted</location>
    </subcellularLocation>
</comment>
<gene>
    <name evidence="17" type="ORF">ARALYDRAFT_489943</name>
</gene>
<reference evidence="18" key="1">
    <citation type="journal article" date="2011" name="Nat. Genet.">
        <title>The Arabidopsis lyrata genome sequence and the basis of rapid genome size change.</title>
        <authorList>
            <person name="Hu T.T."/>
            <person name="Pattyn P."/>
            <person name="Bakker E.G."/>
            <person name="Cao J."/>
            <person name="Cheng J.-F."/>
            <person name="Clark R.M."/>
            <person name="Fahlgren N."/>
            <person name="Fawcett J.A."/>
            <person name="Grimwood J."/>
            <person name="Gundlach H."/>
            <person name="Haberer G."/>
            <person name="Hollister J.D."/>
            <person name="Ossowski S."/>
            <person name="Ottilar R.P."/>
            <person name="Salamov A.A."/>
            <person name="Schneeberger K."/>
            <person name="Spannagl M."/>
            <person name="Wang X."/>
            <person name="Yang L."/>
            <person name="Nasrallah M.E."/>
            <person name="Bergelson J."/>
            <person name="Carrington J.C."/>
            <person name="Gaut B.S."/>
            <person name="Schmutz J."/>
            <person name="Mayer K.F.X."/>
            <person name="Van de Peer Y."/>
            <person name="Grigoriev I.V."/>
            <person name="Nordborg M."/>
            <person name="Weigel D."/>
            <person name="Guo Y.-L."/>
        </authorList>
    </citation>
    <scope>NUCLEOTIDE SEQUENCE [LARGE SCALE GENOMIC DNA]</scope>
    <source>
        <strain evidence="18">cv. MN47</strain>
    </source>
</reference>
<dbReference type="GO" id="GO:0008810">
    <property type="term" value="F:cellulase activity"/>
    <property type="evidence" value="ECO:0007669"/>
    <property type="project" value="UniProtKB-EC"/>
</dbReference>
<evidence type="ECO:0000256" key="2">
    <source>
        <dbReference type="ARBA" id="ARBA00004613"/>
    </source>
</evidence>
<protein>
    <recommendedName>
        <fullName evidence="15">Endoglucanase</fullName>
        <ecNumber evidence="15">3.2.1.4</ecNumber>
    </recommendedName>
</protein>
<feature type="active site" evidence="13">
    <location>
        <position position="412"/>
    </location>
</feature>
<dbReference type="FunFam" id="1.50.10.10:FF:000020">
    <property type="entry name" value="Endoglucanase"/>
    <property type="match status" value="1"/>
</dbReference>
<dbReference type="PROSITE" id="PS00592">
    <property type="entry name" value="GH9_2"/>
    <property type="match status" value="1"/>
</dbReference>
<comment type="similarity">
    <text evidence="3 13 15">Belongs to the glycosyl hydrolase 9 (cellulase E) family.</text>
</comment>
<dbReference type="Pfam" id="PF00759">
    <property type="entry name" value="Glyco_hydro_9"/>
    <property type="match status" value="1"/>
</dbReference>
<keyword evidence="4" id="KW-0964">Secreted</keyword>
<evidence type="ECO:0000256" key="6">
    <source>
        <dbReference type="ARBA" id="ARBA00022801"/>
    </source>
</evidence>
<keyword evidence="10 13" id="KW-0326">Glycosidase</keyword>
<organism evidence="18">
    <name type="scientific">Arabidopsis lyrata subsp. lyrata</name>
    <name type="common">Lyre-leaved rock-cress</name>
    <dbReference type="NCBI Taxonomy" id="81972"/>
    <lineage>
        <taxon>Eukaryota</taxon>
        <taxon>Viridiplantae</taxon>
        <taxon>Streptophyta</taxon>
        <taxon>Embryophyta</taxon>
        <taxon>Tracheophyta</taxon>
        <taxon>Spermatophyta</taxon>
        <taxon>Magnoliopsida</taxon>
        <taxon>eudicotyledons</taxon>
        <taxon>Gunneridae</taxon>
        <taxon>Pentapetalae</taxon>
        <taxon>rosids</taxon>
        <taxon>malvids</taxon>
        <taxon>Brassicales</taxon>
        <taxon>Brassicaceae</taxon>
        <taxon>Camelineae</taxon>
        <taxon>Arabidopsis</taxon>
    </lineage>
</organism>
<keyword evidence="7 15" id="KW-0136">Cellulose degradation</keyword>
<dbReference type="EC" id="3.2.1.4" evidence="15"/>
<accession>D7LYV9</accession>
<comment type="catalytic activity">
    <reaction evidence="1 15">
        <text>Endohydrolysis of (1-&gt;4)-beta-D-glucosidic linkages in cellulose, lichenin and cereal beta-D-glucans.</text>
        <dbReference type="EC" id="3.2.1.4"/>
    </reaction>
</comment>
<evidence type="ECO:0000256" key="1">
    <source>
        <dbReference type="ARBA" id="ARBA00000966"/>
    </source>
</evidence>
<dbReference type="STRING" id="81972.D7LYV9"/>
<evidence type="ECO:0000256" key="5">
    <source>
        <dbReference type="ARBA" id="ARBA00022729"/>
    </source>
</evidence>
<dbReference type="InterPro" id="IPR033126">
    <property type="entry name" value="Glyco_hydro_9_Asp/Glu_AS"/>
</dbReference>
<sequence length="627" mass="69311">MGSTTTISILVLLLLGLVQLAVSGHDYKQALSKSILFFEAQRSGHLPPNQRVSWRSHSGLYDGKSSGVDLVGGYYDAGDNVKFGLPMAFTVTTMCWSIIEYGGQLKSNGELGHAIDAVKWGTDYFIKTHPEPNVLYGEVGDGKSDHYCWQRPEEMTTDRKAYKIDRNNPGSDLAGETAAAMAAASIVFRRSDPSYSAELLRHAHQLFEFADKYRGKYDSSITVAQKYYRSVSGYNDELLWAAAWLYQATNDKYYLDYLGKNGDSMGGTGWSMTEFGWDVKYAGVQTLVAKVLMQGKGGEHTAVFERYQQKAEQFMCSLLGKSTKNIKKTPGGLIFRQSWNNMQFVTSASFLAAVYSDYLSSSKRDLRCSQGNISPSQLLDFSKSQVDYILGDNPRATSYMVGYGENYPRQVHHRGSSIVSFNVDQKFVTCRGGYATWFSRKGSDPNVLTGAIVGGPDAYDNFADQRDNYEQTEPATYNNAPLLGVLARLISGPTGFDQLLPGVSPTPSPVIIKLAPVPKKKPTTPPVASSPSPITISQKMTLSWKNEGKVYYRYSTRLTNRSTKTLKILKISITKLYGPIWGVTKTGTSFTFPSWMQSLPAGKSMEFVYIHSAASPADVLVSNYSLE</sequence>
<name>D7LYV9_ARALL</name>
<evidence type="ECO:0000313" key="17">
    <source>
        <dbReference type="EMBL" id="EFH50930.1"/>
    </source>
</evidence>
<dbReference type="AlphaFoldDB" id="D7LYV9"/>
<dbReference type="GO" id="GO:0030246">
    <property type="term" value="F:carbohydrate binding"/>
    <property type="evidence" value="ECO:0007669"/>
    <property type="project" value="InterPro"/>
</dbReference>
<evidence type="ECO:0000256" key="10">
    <source>
        <dbReference type="ARBA" id="ARBA00023295"/>
    </source>
</evidence>
<dbReference type="InterPro" id="IPR019028">
    <property type="entry name" value="CBM_49"/>
</dbReference>
<dbReference type="InterPro" id="IPR018221">
    <property type="entry name" value="Glyco_hydro_9_His_AS"/>
</dbReference>
<dbReference type="eggNOG" id="ENOG502QRF6">
    <property type="taxonomic scope" value="Eukaryota"/>
</dbReference>
<keyword evidence="11" id="KW-0961">Cell wall biogenesis/degradation</keyword>
<keyword evidence="9 13" id="KW-0119">Carbohydrate metabolism</keyword>
<keyword evidence="12 13" id="KW-0624">Polysaccharide degradation</keyword>
<dbReference type="InterPro" id="IPR008928">
    <property type="entry name" value="6-hairpin_glycosidase_sf"/>
</dbReference>
<evidence type="ECO:0000256" key="14">
    <source>
        <dbReference type="PROSITE-ProRule" id="PRU10060"/>
    </source>
</evidence>
<dbReference type="InterPro" id="IPR012341">
    <property type="entry name" value="6hp_glycosidase-like_sf"/>
</dbReference>
<evidence type="ECO:0000256" key="9">
    <source>
        <dbReference type="ARBA" id="ARBA00023277"/>
    </source>
</evidence>
<dbReference type="Pfam" id="PF09478">
    <property type="entry name" value="CBM49"/>
    <property type="match status" value="1"/>
</dbReference>
<evidence type="ECO:0000256" key="15">
    <source>
        <dbReference type="RuleBase" id="RU361166"/>
    </source>
</evidence>
<dbReference type="GO" id="GO:0030245">
    <property type="term" value="P:cellulose catabolic process"/>
    <property type="evidence" value="ECO:0007669"/>
    <property type="project" value="UniProtKB-KW"/>
</dbReference>
<evidence type="ECO:0000256" key="7">
    <source>
        <dbReference type="ARBA" id="ARBA00023001"/>
    </source>
</evidence>
<keyword evidence="6 13" id="KW-0378">Hydrolase</keyword>
<evidence type="ECO:0000256" key="11">
    <source>
        <dbReference type="ARBA" id="ARBA00023316"/>
    </source>
</evidence>
<evidence type="ECO:0000256" key="12">
    <source>
        <dbReference type="ARBA" id="ARBA00023326"/>
    </source>
</evidence>
<dbReference type="PANTHER" id="PTHR22298">
    <property type="entry name" value="ENDO-1,4-BETA-GLUCANASE"/>
    <property type="match status" value="1"/>
</dbReference>
<dbReference type="GO" id="GO:0005576">
    <property type="term" value="C:extracellular region"/>
    <property type="evidence" value="ECO:0007669"/>
    <property type="project" value="UniProtKB-SubCell"/>
</dbReference>
<dbReference type="SUPFAM" id="SSF48208">
    <property type="entry name" value="Six-hairpin glycosidases"/>
    <property type="match status" value="1"/>
</dbReference>
<dbReference type="SMART" id="SM01063">
    <property type="entry name" value="CBM49"/>
    <property type="match status" value="1"/>
</dbReference>
<feature type="domain" description="Carbohydrate binding" evidence="16">
    <location>
        <begin position="534"/>
        <end position="614"/>
    </location>
</feature>
<feature type="active site" evidence="14">
    <location>
        <position position="464"/>
    </location>
</feature>
<evidence type="ECO:0000313" key="18">
    <source>
        <dbReference type="Proteomes" id="UP000008694"/>
    </source>
</evidence>
<feature type="signal peptide" evidence="15">
    <location>
        <begin position="1"/>
        <end position="23"/>
    </location>
</feature>
<dbReference type="GO" id="GO:0071555">
    <property type="term" value="P:cell wall organization"/>
    <property type="evidence" value="ECO:0007669"/>
    <property type="project" value="UniProtKB-KW"/>
</dbReference>
<keyword evidence="18" id="KW-1185">Reference proteome</keyword>
<keyword evidence="8" id="KW-0325">Glycoprotein</keyword>
<dbReference type="Proteomes" id="UP000008694">
    <property type="component" value="Unassembled WGS sequence"/>
</dbReference>